<keyword evidence="2" id="KW-1185">Reference proteome</keyword>
<proteinExistence type="predicted"/>
<accession>A0ACB9XVH7</accession>
<sequence>VQPPNLGLGHSLLFTEEVDGERRVWDTEQGEEGDTEGPGLVQRSIEMEKQHCSRPEVSLLKGRLGNALLLPIFSFFPPLPNSDELVINMNATLPNRAFFVNPESHPSFRPQPNPGASQLRQ</sequence>
<organism evidence="1 2">
    <name type="scientific">Chaenocephalus aceratus</name>
    <name type="common">Blackfin icefish</name>
    <name type="synonym">Chaenichthys aceratus</name>
    <dbReference type="NCBI Taxonomy" id="36190"/>
    <lineage>
        <taxon>Eukaryota</taxon>
        <taxon>Metazoa</taxon>
        <taxon>Chordata</taxon>
        <taxon>Craniata</taxon>
        <taxon>Vertebrata</taxon>
        <taxon>Euteleostomi</taxon>
        <taxon>Actinopterygii</taxon>
        <taxon>Neopterygii</taxon>
        <taxon>Teleostei</taxon>
        <taxon>Neoteleostei</taxon>
        <taxon>Acanthomorphata</taxon>
        <taxon>Eupercaria</taxon>
        <taxon>Perciformes</taxon>
        <taxon>Notothenioidei</taxon>
        <taxon>Channichthyidae</taxon>
        <taxon>Chaenocephalus</taxon>
    </lineage>
</organism>
<gene>
    <name evidence="1" type="ORF">KUCAC02_002515</name>
</gene>
<dbReference type="EMBL" id="CM043787">
    <property type="protein sequence ID" value="KAI4830914.1"/>
    <property type="molecule type" value="Genomic_DNA"/>
</dbReference>
<reference evidence="1" key="1">
    <citation type="submission" date="2022-05" db="EMBL/GenBank/DDBJ databases">
        <title>Chromosome-level genome of Chaenocephalus aceratus.</title>
        <authorList>
            <person name="Park H."/>
        </authorList>
    </citation>
    <scope>NUCLEOTIDE SEQUENCE</scope>
    <source>
        <strain evidence="1">KU_202001</strain>
    </source>
</reference>
<evidence type="ECO:0000313" key="1">
    <source>
        <dbReference type="EMBL" id="KAI4830914.1"/>
    </source>
</evidence>
<feature type="non-terminal residue" evidence="1">
    <location>
        <position position="1"/>
    </location>
</feature>
<protein>
    <submittedName>
        <fullName evidence="1">Uncharacterized protein</fullName>
    </submittedName>
</protein>
<evidence type="ECO:0000313" key="2">
    <source>
        <dbReference type="Proteomes" id="UP001057452"/>
    </source>
</evidence>
<comment type="caution">
    <text evidence="1">The sequence shown here is derived from an EMBL/GenBank/DDBJ whole genome shotgun (WGS) entry which is preliminary data.</text>
</comment>
<feature type="non-terminal residue" evidence="1">
    <location>
        <position position="121"/>
    </location>
</feature>
<name>A0ACB9XVH7_CHAAC</name>
<dbReference type="Proteomes" id="UP001057452">
    <property type="component" value="Chromosome 3"/>
</dbReference>